<reference evidence="1" key="1">
    <citation type="submission" date="2021-10" db="EMBL/GenBank/DDBJ databases">
        <authorList>
            <person name="Lavering E.D."/>
            <person name="James R."/>
            <person name="Fairholm J.D."/>
            <person name="Ogilvie B.H."/>
            <person name="Thurgood T.L."/>
            <person name="Robison R.A."/>
            <person name="Grose J.H."/>
        </authorList>
    </citation>
    <scope>NUCLEOTIDE SEQUENCE</scope>
</reference>
<dbReference type="Proteomes" id="UP000827544">
    <property type="component" value="Segment"/>
</dbReference>
<gene>
    <name evidence="1" type="ORF">NATE_228</name>
</gene>
<dbReference type="EMBL" id="OK499992">
    <property type="protein sequence ID" value="UGO51081.1"/>
    <property type="molecule type" value="Genomic_DNA"/>
</dbReference>
<evidence type="ECO:0000313" key="1">
    <source>
        <dbReference type="EMBL" id="UGO51081.1"/>
    </source>
</evidence>
<proteinExistence type="predicted"/>
<keyword evidence="2" id="KW-1185">Reference proteome</keyword>
<sequence length="171" mass="19049">MAIVRKDKLLAGSNGNLESVIVHDKADKTLQITNGVFVTVGALMQIPNDREVKKAKLSDTGSHTEEVLLIHNAEVMYDERLYKLEDYRIEAGKVARAYRLYTGDIFTLTVDLFTGTPVVGDKFIASANGKLKKEDATNLAKDAKIVFEVIEDSNYELHQTMKAFAVQVTRN</sequence>
<accession>A0AAE8YV36</accession>
<evidence type="ECO:0000313" key="2">
    <source>
        <dbReference type="Proteomes" id="UP000827544"/>
    </source>
</evidence>
<protein>
    <submittedName>
        <fullName evidence="1">Uncharacterized protein</fullName>
    </submittedName>
</protein>
<name>A0AAE8YV36_9CAUD</name>
<organism evidence="1 2">
    <name type="scientific">Bacillus phage vB_BanS_Nate</name>
    <dbReference type="NCBI Taxonomy" id="2894788"/>
    <lineage>
        <taxon>Viruses</taxon>
        <taxon>Duplodnaviria</taxon>
        <taxon>Heunggongvirae</taxon>
        <taxon>Uroviricota</taxon>
        <taxon>Caudoviricetes</taxon>
        <taxon>Joanripponvirinae</taxon>
        <taxon>Natevirus</taxon>
        <taxon>Natevirus nate</taxon>
    </lineage>
</organism>